<dbReference type="EMBL" id="CP001339">
    <property type="protein sequence ID" value="ACL72845.1"/>
    <property type="molecule type" value="Genomic_DNA"/>
</dbReference>
<accession>B8GSE1</accession>
<protein>
    <submittedName>
        <fullName evidence="3">SMC domain-containing protein</fullName>
    </submittedName>
</protein>
<dbReference type="PANTHER" id="PTHR41259">
    <property type="entry name" value="DOUBLE-STRAND BREAK REPAIR RAD50 ATPASE, PUTATIVE-RELATED"/>
    <property type="match status" value="1"/>
</dbReference>
<dbReference type="PANTHER" id="PTHR41259:SF1">
    <property type="entry name" value="DOUBLE-STRAND BREAK REPAIR RAD50 ATPASE, PUTATIVE-RELATED"/>
    <property type="match status" value="1"/>
</dbReference>
<sequence length="880" mass="97697">MLVIKSIEVSHFRKLKGPVRIEGLEDGLTIIAGDNEEGKSTLLEAVRAALFEKHSLTGEVAESFQPYESSVRPEVSVEFSLNGGLYRIEKGFCQKPTAELTTPTGSFSGQAAEDQLRELLGHSSPARGASKPEHQGIWGMLFVQQGSAFQPIPVNESGQRTLRTALEAQVGDVLGGPESEMLISSVKDSYDRYYTPTGRPKGELKQVHDDVAFVEVELSNIDGQLSDFDHKLDELVKLDLELSGPFNPDRMADLQERLQVARDAAKGLESLEQTFNQTGQALKVAAVEAEQARQQWDVRQRLIQSLEDNAKSLEKHRETTARIARELEVLDSQVAERQGHSEHAQTAVQDARSVLRLMQSLRNAKDIEVQLESLRAQLQKGQDAEAEIRDTKRRIASVELPKESLDRLRTLSSQIDHARAKRSALATTLALDLNGSAEMGGQTLDPNARVEIYKQETLNLGQLGRLTITPGGANVSGILAELDRLERELSESLETLSVASLTEAEERERREQELKSRLATELVRLSAVAPDGLDPHRERIDVLEVRLSAIREQLGDHGDEQRAVDDRALREVEEKLGLAEGEEMEARSLLDEGRKQREGILSVLAEAQAALKANQADADRLTRDLQSARSDHPDESLHDKVHASEQTLLTAQEAHEKAKTALEQADPEAVRSDLATAERAIENFTKQHNQINSRITELRGELRGQGHMGLGEKRQELQGRLDATRLRAEALDRQAGAISLLHQVLSEAEGEARDHFLQPISERVAPLLRRLFPDHRLVLGDDLDIAFLDRDGLKEPFSSLSVGTREQLAILTRLAFAQLLVEQGKPAMVILDDALVYSDQERFERMKLILSQAAQHYQILLLTCRPGDYLSLGAPRVILS</sequence>
<dbReference type="Proteomes" id="UP000002383">
    <property type="component" value="Chromosome"/>
</dbReference>
<dbReference type="InterPro" id="IPR038729">
    <property type="entry name" value="Rad50/SbcC_AAA"/>
</dbReference>
<dbReference type="GO" id="GO:0016887">
    <property type="term" value="F:ATP hydrolysis activity"/>
    <property type="evidence" value="ECO:0007669"/>
    <property type="project" value="InterPro"/>
</dbReference>
<feature type="domain" description="Rad50/SbcC-type AAA" evidence="2">
    <location>
        <begin position="7"/>
        <end position="88"/>
    </location>
</feature>
<dbReference type="Pfam" id="PF13476">
    <property type="entry name" value="AAA_23"/>
    <property type="match status" value="1"/>
</dbReference>
<feature type="coiled-coil region" evidence="1">
    <location>
        <begin position="604"/>
        <end position="631"/>
    </location>
</feature>
<dbReference type="Gene3D" id="3.40.50.300">
    <property type="entry name" value="P-loop containing nucleotide triphosphate hydrolases"/>
    <property type="match status" value="2"/>
</dbReference>
<dbReference type="OrthoDB" id="9789562at2"/>
<dbReference type="GO" id="GO:0006302">
    <property type="term" value="P:double-strand break repair"/>
    <property type="evidence" value="ECO:0007669"/>
    <property type="project" value="InterPro"/>
</dbReference>
<dbReference type="eggNOG" id="COG0419">
    <property type="taxonomic scope" value="Bacteria"/>
</dbReference>
<dbReference type="AlphaFoldDB" id="B8GSE1"/>
<evidence type="ECO:0000313" key="3">
    <source>
        <dbReference type="EMBL" id="ACL72845.1"/>
    </source>
</evidence>
<organism evidence="3 4">
    <name type="scientific">Thioalkalivibrio sulfidiphilus (strain HL-EbGR7)</name>
    <dbReference type="NCBI Taxonomy" id="396588"/>
    <lineage>
        <taxon>Bacteria</taxon>
        <taxon>Pseudomonadati</taxon>
        <taxon>Pseudomonadota</taxon>
        <taxon>Gammaproteobacteria</taxon>
        <taxon>Chromatiales</taxon>
        <taxon>Ectothiorhodospiraceae</taxon>
        <taxon>Thioalkalivibrio</taxon>
    </lineage>
</organism>
<dbReference type="InterPro" id="IPR027417">
    <property type="entry name" value="P-loop_NTPase"/>
</dbReference>
<keyword evidence="4" id="KW-1185">Reference proteome</keyword>
<evidence type="ECO:0000313" key="4">
    <source>
        <dbReference type="Proteomes" id="UP000002383"/>
    </source>
</evidence>
<dbReference type="KEGG" id="tgr:Tgr7_1763"/>
<feature type="coiled-coil region" evidence="1">
    <location>
        <begin position="475"/>
        <end position="521"/>
    </location>
</feature>
<feature type="coiled-coil region" evidence="1">
    <location>
        <begin position="357"/>
        <end position="394"/>
    </location>
</feature>
<name>B8GSE1_THISH</name>
<dbReference type="RefSeq" id="WP_012638327.1">
    <property type="nucleotide sequence ID" value="NC_011901.1"/>
</dbReference>
<gene>
    <name evidence="3" type="ordered locus">Tgr7_1763</name>
</gene>
<dbReference type="STRING" id="396588.Tgr7_1763"/>
<proteinExistence type="predicted"/>
<evidence type="ECO:0000256" key="1">
    <source>
        <dbReference type="SAM" id="Coils"/>
    </source>
</evidence>
<dbReference type="HOGENOM" id="CLU_015046_0_0_6"/>
<keyword evidence="1" id="KW-0175">Coiled coil</keyword>
<feature type="coiled-coil region" evidence="1">
    <location>
        <begin position="674"/>
        <end position="734"/>
    </location>
</feature>
<evidence type="ECO:0000259" key="2">
    <source>
        <dbReference type="Pfam" id="PF13476"/>
    </source>
</evidence>
<reference evidence="3 4" key="1">
    <citation type="journal article" date="2011" name="Stand. Genomic Sci.">
        <title>Complete genome sequence of 'Thioalkalivibrio sulfidophilus' HL-EbGr7.</title>
        <authorList>
            <person name="Muyzer G."/>
            <person name="Sorokin D.Y."/>
            <person name="Mavromatis K."/>
            <person name="Lapidus A."/>
            <person name="Clum A."/>
            <person name="Ivanova N."/>
            <person name="Pati A."/>
            <person name="d'Haeseleer P."/>
            <person name="Woyke T."/>
            <person name="Kyrpides N.C."/>
        </authorList>
    </citation>
    <scope>NUCLEOTIDE SEQUENCE [LARGE SCALE GENOMIC DNA]</scope>
    <source>
        <strain evidence="3 4">HL-EbGR7</strain>
    </source>
</reference>
<dbReference type="SUPFAM" id="SSF52540">
    <property type="entry name" value="P-loop containing nucleoside triphosphate hydrolases"/>
    <property type="match status" value="1"/>
</dbReference>